<accession>A0AAV7AUA9</accession>
<dbReference type="Proteomes" id="UP000824782">
    <property type="component" value="Unassembled WGS sequence"/>
</dbReference>
<evidence type="ECO:0000256" key="1">
    <source>
        <dbReference type="SAM" id="MobiDB-lite"/>
    </source>
</evidence>
<keyword evidence="3" id="KW-1185">Reference proteome</keyword>
<reference evidence="2" key="1">
    <citation type="thesis" date="2020" institute="ProQuest LLC" country="789 East Eisenhower Parkway, Ann Arbor, MI, USA">
        <title>Comparative Genomics and Chromosome Evolution.</title>
        <authorList>
            <person name="Mudd A.B."/>
        </authorList>
    </citation>
    <scope>NUCLEOTIDE SEQUENCE</scope>
    <source>
        <strain evidence="2">237g6f4</strain>
        <tissue evidence="2">Blood</tissue>
    </source>
</reference>
<proteinExistence type="predicted"/>
<name>A0AAV7AUA9_ENGPU</name>
<sequence length="93" mass="10650">MRRSAWRRHHRYPPLCIDPLTVAVAPLAPQARAQSLQIFKPFHVSRPYSLIRRRGMNVPQSLKEQSLHNNNTRDTRRAGMVPASLLGTSVIQK</sequence>
<dbReference type="EMBL" id="WNYA01000007">
    <property type="protein sequence ID" value="KAG8564742.1"/>
    <property type="molecule type" value="Genomic_DNA"/>
</dbReference>
<comment type="caution">
    <text evidence="2">The sequence shown here is derived from an EMBL/GenBank/DDBJ whole genome shotgun (WGS) entry which is preliminary data.</text>
</comment>
<protein>
    <submittedName>
        <fullName evidence="2">Uncharacterized protein</fullName>
    </submittedName>
</protein>
<evidence type="ECO:0000313" key="3">
    <source>
        <dbReference type="Proteomes" id="UP000824782"/>
    </source>
</evidence>
<organism evidence="2 3">
    <name type="scientific">Engystomops pustulosus</name>
    <name type="common">Tungara frog</name>
    <name type="synonym">Physalaemus pustulosus</name>
    <dbReference type="NCBI Taxonomy" id="76066"/>
    <lineage>
        <taxon>Eukaryota</taxon>
        <taxon>Metazoa</taxon>
        <taxon>Chordata</taxon>
        <taxon>Craniata</taxon>
        <taxon>Vertebrata</taxon>
        <taxon>Euteleostomi</taxon>
        <taxon>Amphibia</taxon>
        <taxon>Batrachia</taxon>
        <taxon>Anura</taxon>
        <taxon>Neobatrachia</taxon>
        <taxon>Hyloidea</taxon>
        <taxon>Leptodactylidae</taxon>
        <taxon>Leiuperinae</taxon>
        <taxon>Engystomops</taxon>
    </lineage>
</organism>
<evidence type="ECO:0000313" key="2">
    <source>
        <dbReference type="EMBL" id="KAG8564742.1"/>
    </source>
</evidence>
<dbReference type="AlphaFoldDB" id="A0AAV7AUA9"/>
<gene>
    <name evidence="2" type="ORF">GDO81_016575</name>
</gene>
<feature type="region of interest" description="Disordered" evidence="1">
    <location>
        <begin position="65"/>
        <end position="93"/>
    </location>
</feature>